<gene>
    <name evidence="3" type="ORF">GV827_16020</name>
</gene>
<evidence type="ECO:0000313" key="4">
    <source>
        <dbReference type="Proteomes" id="UP000468591"/>
    </source>
</evidence>
<dbReference type="AlphaFoldDB" id="A0A6P0CCL6"/>
<organism evidence="3 4">
    <name type="scientific">Sulfitobacter sediminilitoris</name>
    <dbReference type="NCBI Taxonomy" id="2698830"/>
    <lineage>
        <taxon>Bacteria</taxon>
        <taxon>Pseudomonadati</taxon>
        <taxon>Pseudomonadota</taxon>
        <taxon>Alphaproteobacteria</taxon>
        <taxon>Rhodobacterales</taxon>
        <taxon>Roseobacteraceae</taxon>
        <taxon>Sulfitobacter</taxon>
    </lineage>
</organism>
<dbReference type="EMBL" id="JAABNT010000010">
    <property type="protein sequence ID" value="NEK23902.1"/>
    <property type="molecule type" value="Genomic_DNA"/>
</dbReference>
<keyword evidence="2" id="KW-1133">Transmembrane helix</keyword>
<feature type="transmembrane region" description="Helical" evidence="2">
    <location>
        <begin position="12"/>
        <end position="37"/>
    </location>
</feature>
<evidence type="ECO:0000256" key="2">
    <source>
        <dbReference type="SAM" id="Phobius"/>
    </source>
</evidence>
<protein>
    <submittedName>
        <fullName evidence="3">Uncharacterized protein</fullName>
    </submittedName>
</protein>
<feature type="transmembrane region" description="Helical" evidence="2">
    <location>
        <begin position="49"/>
        <end position="73"/>
    </location>
</feature>
<feature type="region of interest" description="Disordered" evidence="1">
    <location>
        <begin position="195"/>
        <end position="223"/>
    </location>
</feature>
<proteinExistence type="predicted"/>
<sequence length="223" mass="23316">MEMRSYQAARTFFSILGFLSWCIIVLGAIVALFGIAAAGQTSRGFAGPAVAGLVMLPLGIVIMFLGFLGLVFVQSGRANVDTAELTQQGLKIAREQLEISKQALKQGAALERGYVALQAAKADLQTEKPTAAASSYSDAKPVTDIGSNGSLSSGDAIDHKGTTIRVVEAGYAVGDAIFDTLENAKAHIEGQVLTVSPQPEQPKPYGKQLGVNRAVNPNAPKPS</sequence>
<dbReference type="Proteomes" id="UP000468591">
    <property type="component" value="Unassembled WGS sequence"/>
</dbReference>
<comment type="caution">
    <text evidence="3">The sequence shown here is derived from an EMBL/GenBank/DDBJ whole genome shotgun (WGS) entry which is preliminary data.</text>
</comment>
<keyword evidence="2" id="KW-0472">Membrane</keyword>
<keyword evidence="4" id="KW-1185">Reference proteome</keyword>
<reference evidence="3 4" key="1">
    <citation type="submission" date="2020-01" db="EMBL/GenBank/DDBJ databases">
        <title>Sulfitobacter sediminilitoris sp. nov., isolated from a tidal flat.</title>
        <authorList>
            <person name="Park S."/>
            <person name="Yoon J.-H."/>
        </authorList>
    </citation>
    <scope>NUCLEOTIDE SEQUENCE [LARGE SCALE GENOMIC DNA]</scope>
    <source>
        <strain evidence="3 4">JBTF-M27</strain>
    </source>
</reference>
<accession>A0A6P0CCL6</accession>
<evidence type="ECO:0000313" key="3">
    <source>
        <dbReference type="EMBL" id="NEK23902.1"/>
    </source>
</evidence>
<evidence type="ECO:0000256" key="1">
    <source>
        <dbReference type="SAM" id="MobiDB-lite"/>
    </source>
</evidence>
<keyword evidence="2" id="KW-0812">Transmembrane</keyword>
<dbReference type="RefSeq" id="WP_164354812.1">
    <property type="nucleotide sequence ID" value="NZ_JAABNT010000010.1"/>
</dbReference>
<name>A0A6P0CCL6_9RHOB</name>